<dbReference type="Pfam" id="PF02749">
    <property type="entry name" value="QRPTase_N"/>
    <property type="match status" value="1"/>
</dbReference>
<evidence type="ECO:0000313" key="13">
    <source>
        <dbReference type="Proteomes" id="UP000257045"/>
    </source>
</evidence>
<name>A0A3D8J0A7_9HELI</name>
<dbReference type="PANTHER" id="PTHR32179">
    <property type="entry name" value="NICOTINATE-NUCLEOTIDE PYROPHOSPHORYLASE [CARBOXYLATING]"/>
    <property type="match status" value="1"/>
</dbReference>
<dbReference type="Pfam" id="PF01729">
    <property type="entry name" value="QRPTase_C"/>
    <property type="match status" value="1"/>
</dbReference>
<dbReference type="InterPro" id="IPR027277">
    <property type="entry name" value="NadC/ModD"/>
</dbReference>
<dbReference type="CDD" id="cd01572">
    <property type="entry name" value="QPRTase"/>
    <property type="match status" value="1"/>
</dbReference>
<dbReference type="RefSeq" id="WP_115569461.1">
    <property type="nucleotide sequence ID" value="NZ_NXLV01000005.1"/>
</dbReference>
<evidence type="ECO:0000256" key="8">
    <source>
        <dbReference type="ARBA" id="ARBA00033102"/>
    </source>
</evidence>
<organism evidence="12 13">
    <name type="scientific">Helicobacter brantae</name>
    <dbReference type="NCBI Taxonomy" id="375927"/>
    <lineage>
        <taxon>Bacteria</taxon>
        <taxon>Pseudomonadati</taxon>
        <taxon>Campylobacterota</taxon>
        <taxon>Epsilonproteobacteria</taxon>
        <taxon>Campylobacterales</taxon>
        <taxon>Helicobacteraceae</taxon>
        <taxon>Helicobacter</taxon>
    </lineage>
</organism>
<reference evidence="12 13" key="1">
    <citation type="submission" date="2018-04" db="EMBL/GenBank/DDBJ databases">
        <title>Novel Campyloabacter and Helicobacter Species and Strains.</title>
        <authorList>
            <person name="Mannion A.J."/>
            <person name="Shen Z."/>
            <person name="Fox J.G."/>
        </authorList>
    </citation>
    <scope>NUCLEOTIDE SEQUENCE [LARGE SCALE GENOMIC DNA]</scope>
    <source>
        <strain evidence="12 13">MIT 04-9366</strain>
    </source>
</reference>
<dbReference type="PANTHER" id="PTHR32179:SF3">
    <property type="entry name" value="NICOTINATE-NUCLEOTIDE PYROPHOSPHORYLASE [CARBOXYLATING]"/>
    <property type="match status" value="1"/>
</dbReference>
<dbReference type="InterPro" id="IPR022412">
    <property type="entry name" value="Quinolinate_PRibosylTrfase_N"/>
</dbReference>
<sequence length="272" mass="30376">MIHSFVKEVLSEDIGRGDLFERVAEDREVSAKFLAKESGIFSGESYLRALCEITHLSLELYKKDSEGFERGEILGKISGSYLQVLKIERTALNMLQHSSGIATHTSKYAKKLQNTSLKLLDTRKTRPLLRAFEKYSVQNGGGQNHRFGLDDALMLKDTHLAHIYDLKAFISQARSKLPFTCRIEVECESVEACERAFESGADIVMCDNMSPLLISEVVKIRNAKYPHILLEASGNITLDNLTQYAQSGVDAISSGSLIHQATWIDISLKMEG</sequence>
<dbReference type="InterPro" id="IPR037128">
    <property type="entry name" value="Quinolinate_PRibosylTase_N_sf"/>
</dbReference>
<evidence type="ECO:0000256" key="1">
    <source>
        <dbReference type="ARBA" id="ARBA00003237"/>
    </source>
</evidence>
<keyword evidence="6 9" id="KW-0328">Glycosyltransferase</keyword>
<comment type="function">
    <text evidence="1">Involved in the catabolism of quinolinic acid (QA).</text>
</comment>
<dbReference type="SUPFAM" id="SSF51690">
    <property type="entry name" value="Nicotinate/Quinolinate PRTase C-terminal domain-like"/>
    <property type="match status" value="1"/>
</dbReference>
<dbReference type="GO" id="GO:0004514">
    <property type="term" value="F:nicotinate-nucleotide diphosphorylase (carboxylating) activity"/>
    <property type="evidence" value="ECO:0007669"/>
    <property type="project" value="UniProtKB-EC"/>
</dbReference>
<dbReference type="GO" id="GO:0005737">
    <property type="term" value="C:cytoplasm"/>
    <property type="evidence" value="ECO:0007669"/>
    <property type="project" value="TreeGrafter"/>
</dbReference>
<gene>
    <name evidence="12" type="ORF">CQA58_04120</name>
</gene>
<dbReference type="InterPro" id="IPR004393">
    <property type="entry name" value="NadC"/>
</dbReference>
<keyword evidence="5" id="KW-0662">Pyridine nucleotide biosynthesis</keyword>
<dbReference type="OrthoDB" id="9782546at2"/>
<comment type="pathway">
    <text evidence="2">Cofactor biosynthesis; NAD(+) biosynthesis; nicotinate D-ribonucleotide from quinolinate: step 1/1.</text>
</comment>
<evidence type="ECO:0000256" key="7">
    <source>
        <dbReference type="ARBA" id="ARBA00022679"/>
    </source>
</evidence>
<feature type="domain" description="Quinolinate phosphoribosyl transferase N-terminal" evidence="11">
    <location>
        <begin position="20"/>
        <end position="99"/>
    </location>
</feature>
<evidence type="ECO:0000259" key="10">
    <source>
        <dbReference type="Pfam" id="PF01729"/>
    </source>
</evidence>
<dbReference type="FunFam" id="3.20.20.70:FF:000030">
    <property type="entry name" value="Nicotinate-nucleotide pyrophosphorylase, carboxylating"/>
    <property type="match status" value="1"/>
</dbReference>
<proteinExistence type="inferred from homology"/>
<dbReference type="PIRSF" id="PIRSF006250">
    <property type="entry name" value="NadC_ModD"/>
    <property type="match status" value="1"/>
</dbReference>
<evidence type="ECO:0000313" key="12">
    <source>
        <dbReference type="EMBL" id="RDU70972.1"/>
    </source>
</evidence>
<keyword evidence="13" id="KW-1185">Reference proteome</keyword>
<protein>
    <recommendedName>
        <fullName evidence="4">nicotinate-nucleotide diphosphorylase (carboxylating)</fullName>
        <ecNumber evidence="4">2.4.2.19</ecNumber>
    </recommendedName>
    <alternativeName>
        <fullName evidence="8">Quinolinate phosphoribosyltransferase [decarboxylating]</fullName>
    </alternativeName>
</protein>
<dbReference type="GO" id="GO:0009435">
    <property type="term" value="P:NAD+ biosynthetic process"/>
    <property type="evidence" value="ECO:0007669"/>
    <property type="project" value="UniProtKB-UniPathway"/>
</dbReference>
<dbReference type="UniPathway" id="UPA00253">
    <property type="reaction ID" value="UER00331"/>
</dbReference>
<dbReference type="AlphaFoldDB" id="A0A3D8J0A7"/>
<evidence type="ECO:0000256" key="6">
    <source>
        <dbReference type="ARBA" id="ARBA00022676"/>
    </source>
</evidence>
<dbReference type="InterPro" id="IPR036068">
    <property type="entry name" value="Nicotinate_pribotase-like_C"/>
</dbReference>
<evidence type="ECO:0000256" key="3">
    <source>
        <dbReference type="ARBA" id="ARBA00009400"/>
    </source>
</evidence>
<dbReference type="InterPro" id="IPR002638">
    <property type="entry name" value="Quinolinate_PRibosylTrfase_C"/>
</dbReference>
<dbReference type="SUPFAM" id="SSF54675">
    <property type="entry name" value="Nicotinate/Quinolinate PRTase N-terminal domain-like"/>
    <property type="match status" value="1"/>
</dbReference>
<dbReference type="NCBIfam" id="TIGR00078">
    <property type="entry name" value="nadC"/>
    <property type="match status" value="1"/>
</dbReference>
<evidence type="ECO:0000256" key="5">
    <source>
        <dbReference type="ARBA" id="ARBA00022642"/>
    </source>
</evidence>
<dbReference type="GO" id="GO:0034213">
    <property type="term" value="P:quinolinate catabolic process"/>
    <property type="evidence" value="ECO:0007669"/>
    <property type="project" value="TreeGrafter"/>
</dbReference>
<dbReference type="InterPro" id="IPR013785">
    <property type="entry name" value="Aldolase_TIM"/>
</dbReference>
<evidence type="ECO:0000256" key="2">
    <source>
        <dbReference type="ARBA" id="ARBA00004893"/>
    </source>
</evidence>
<keyword evidence="7 9" id="KW-0808">Transferase</keyword>
<dbReference type="EMBL" id="NXLV01000005">
    <property type="protein sequence ID" value="RDU70972.1"/>
    <property type="molecule type" value="Genomic_DNA"/>
</dbReference>
<dbReference type="EC" id="2.4.2.19" evidence="4"/>
<dbReference type="Gene3D" id="3.20.20.70">
    <property type="entry name" value="Aldolase class I"/>
    <property type="match status" value="1"/>
</dbReference>
<evidence type="ECO:0000256" key="9">
    <source>
        <dbReference type="PIRNR" id="PIRNR006250"/>
    </source>
</evidence>
<dbReference type="Gene3D" id="3.90.1170.20">
    <property type="entry name" value="Quinolinate phosphoribosyl transferase, N-terminal domain"/>
    <property type="match status" value="1"/>
</dbReference>
<evidence type="ECO:0000256" key="4">
    <source>
        <dbReference type="ARBA" id="ARBA00011944"/>
    </source>
</evidence>
<feature type="domain" description="Quinolinate phosphoribosyl transferase C-terminal" evidence="10">
    <location>
        <begin position="101"/>
        <end position="269"/>
    </location>
</feature>
<evidence type="ECO:0000259" key="11">
    <source>
        <dbReference type="Pfam" id="PF02749"/>
    </source>
</evidence>
<comment type="similarity">
    <text evidence="3 9">Belongs to the NadC/ModD family.</text>
</comment>
<accession>A0A3D8J0A7</accession>
<comment type="caution">
    <text evidence="12">The sequence shown here is derived from an EMBL/GenBank/DDBJ whole genome shotgun (WGS) entry which is preliminary data.</text>
</comment>
<dbReference type="Proteomes" id="UP000257045">
    <property type="component" value="Unassembled WGS sequence"/>
</dbReference>